<dbReference type="InterPro" id="IPR000644">
    <property type="entry name" value="CBS_dom"/>
</dbReference>
<evidence type="ECO:0000256" key="7">
    <source>
        <dbReference type="PROSITE-ProRule" id="PRU00703"/>
    </source>
</evidence>
<evidence type="ECO:0000256" key="1">
    <source>
        <dbReference type="ARBA" id="ARBA00004141"/>
    </source>
</evidence>
<dbReference type="SMART" id="SM01091">
    <property type="entry name" value="CorC_HlyC"/>
    <property type="match status" value="1"/>
</dbReference>
<dbReference type="PATRIC" id="fig|742725.3.peg.701"/>
<feature type="transmembrane region" description="Helical" evidence="9">
    <location>
        <begin position="127"/>
        <end position="147"/>
    </location>
</feature>
<keyword evidence="2 8" id="KW-0812">Transmembrane</keyword>
<accession>G5H6T6</accession>
<reference evidence="12 13" key="1">
    <citation type="submission" date="2011-08" db="EMBL/GenBank/DDBJ databases">
        <title>The Genome Sequence of Alistipes indistinctus YIT 12060.</title>
        <authorList>
            <consortium name="The Broad Institute Genome Sequencing Platform"/>
            <person name="Earl A."/>
            <person name="Ward D."/>
            <person name="Feldgarden M."/>
            <person name="Gevers D."/>
            <person name="Morotomi M."/>
            <person name="Young S.K."/>
            <person name="Zeng Q."/>
            <person name="Gargeya S."/>
            <person name="Fitzgerald M."/>
            <person name="Haas B."/>
            <person name="Abouelleil A."/>
            <person name="Alvarado L."/>
            <person name="Arachchi H.M."/>
            <person name="Berlin A."/>
            <person name="Brown A."/>
            <person name="Chapman S.B."/>
            <person name="Chen Z."/>
            <person name="Dunbar C."/>
            <person name="Freedman E."/>
            <person name="Gearin G."/>
            <person name="Gellesch M."/>
            <person name="Goldberg J."/>
            <person name="Griggs A."/>
            <person name="Gujja S."/>
            <person name="Heiman D."/>
            <person name="Howarth C."/>
            <person name="Larson L."/>
            <person name="Lui A."/>
            <person name="MacDonald P.J.P."/>
            <person name="Montmayeur A."/>
            <person name="Murphy C."/>
            <person name="Neiman D."/>
            <person name="Pearson M."/>
            <person name="Priest M."/>
            <person name="Roberts A."/>
            <person name="Saif S."/>
            <person name="Shea T."/>
            <person name="Shenoy N."/>
            <person name="Sisk P."/>
            <person name="Stolte C."/>
            <person name="Sykes S."/>
            <person name="Wortman J."/>
            <person name="Nusbaum C."/>
            <person name="Birren B."/>
        </authorList>
    </citation>
    <scope>NUCLEOTIDE SEQUENCE [LARGE SCALE GENOMIC DNA]</scope>
    <source>
        <strain evidence="12 13">YIT 12060</strain>
    </source>
</reference>
<dbReference type="SUPFAM" id="SSF56176">
    <property type="entry name" value="FAD-binding/transporter-associated domain-like"/>
    <property type="match status" value="1"/>
</dbReference>
<gene>
    <name evidence="12" type="ORF">HMPREF9450_00646</name>
</gene>
<dbReference type="Pfam" id="PF00571">
    <property type="entry name" value="CBS"/>
    <property type="match status" value="2"/>
</dbReference>
<dbReference type="PROSITE" id="PS51846">
    <property type="entry name" value="CNNM"/>
    <property type="match status" value="1"/>
</dbReference>
<evidence type="ECO:0000256" key="3">
    <source>
        <dbReference type="ARBA" id="ARBA00022737"/>
    </source>
</evidence>
<dbReference type="GO" id="GO:0005886">
    <property type="term" value="C:plasma membrane"/>
    <property type="evidence" value="ECO:0007669"/>
    <property type="project" value="TreeGrafter"/>
</dbReference>
<feature type="transmembrane region" description="Helical" evidence="9">
    <location>
        <begin position="58"/>
        <end position="81"/>
    </location>
</feature>
<feature type="domain" description="CBS" evidence="10">
    <location>
        <begin position="217"/>
        <end position="275"/>
    </location>
</feature>
<feature type="transmembrane region" description="Helical" evidence="9">
    <location>
        <begin position="6"/>
        <end position="28"/>
    </location>
</feature>
<dbReference type="CDD" id="cd04590">
    <property type="entry name" value="CBS_pair_CorC_HlyC_assoc"/>
    <property type="match status" value="1"/>
</dbReference>
<evidence type="ECO:0008006" key="14">
    <source>
        <dbReference type="Google" id="ProtNLM"/>
    </source>
</evidence>
<dbReference type="STRING" id="742725.HMPREF9450_00646"/>
<evidence type="ECO:0000259" key="10">
    <source>
        <dbReference type="PROSITE" id="PS51371"/>
    </source>
</evidence>
<evidence type="ECO:0000256" key="6">
    <source>
        <dbReference type="ARBA" id="ARBA00023136"/>
    </source>
</evidence>
<keyword evidence="3" id="KW-0677">Repeat</keyword>
<dbReference type="EMBL" id="ADLD01000008">
    <property type="protein sequence ID" value="EHB92933.1"/>
    <property type="molecule type" value="Genomic_DNA"/>
</dbReference>
<dbReference type="Proteomes" id="UP000006008">
    <property type="component" value="Unassembled WGS sequence"/>
</dbReference>
<dbReference type="HOGENOM" id="CLU_015237_4_1_10"/>
<keyword evidence="5 7" id="KW-0129">CBS domain</keyword>
<evidence type="ECO:0000313" key="13">
    <source>
        <dbReference type="Proteomes" id="UP000006008"/>
    </source>
</evidence>
<keyword evidence="13" id="KW-1185">Reference proteome</keyword>
<proteinExistence type="predicted"/>
<dbReference type="InterPro" id="IPR016169">
    <property type="entry name" value="FAD-bd_PCMH_sub2"/>
</dbReference>
<feature type="domain" description="CNNM transmembrane" evidence="11">
    <location>
        <begin position="1"/>
        <end position="197"/>
    </location>
</feature>
<evidence type="ECO:0000256" key="2">
    <source>
        <dbReference type="ARBA" id="ARBA00022692"/>
    </source>
</evidence>
<dbReference type="InterPro" id="IPR046342">
    <property type="entry name" value="CBS_dom_sf"/>
</dbReference>
<evidence type="ECO:0000256" key="9">
    <source>
        <dbReference type="SAM" id="Phobius"/>
    </source>
</evidence>
<evidence type="ECO:0000256" key="4">
    <source>
        <dbReference type="ARBA" id="ARBA00022989"/>
    </source>
</evidence>
<dbReference type="GeneID" id="92816341"/>
<protein>
    <recommendedName>
        <fullName evidence="14">CBS domain-containing protein</fullName>
    </recommendedName>
</protein>
<dbReference type="PANTHER" id="PTHR22777">
    <property type="entry name" value="HEMOLYSIN-RELATED"/>
    <property type="match status" value="1"/>
</dbReference>
<dbReference type="AlphaFoldDB" id="G5H6T6"/>
<dbReference type="InterPro" id="IPR044751">
    <property type="entry name" value="Ion_transp-like_CBS"/>
</dbReference>
<dbReference type="Pfam" id="PF03471">
    <property type="entry name" value="CorC_HlyC"/>
    <property type="match status" value="1"/>
</dbReference>
<dbReference type="InterPro" id="IPR005170">
    <property type="entry name" value="Transptr-assoc_dom"/>
</dbReference>
<dbReference type="Gene3D" id="3.10.580.10">
    <property type="entry name" value="CBS-domain"/>
    <property type="match status" value="1"/>
</dbReference>
<dbReference type="InterPro" id="IPR002550">
    <property type="entry name" value="CNNM"/>
</dbReference>
<dbReference type="RefSeq" id="WP_009133452.1">
    <property type="nucleotide sequence ID" value="NZ_CP102250.1"/>
</dbReference>
<comment type="caution">
    <text evidence="12">The sequence shown here is derived from an EMBL/GenBank/DDBJ whole genome shotgun (WGS) entry which is preliminary data.</text>
</comment>
<dbReference type="FunFam" id="3.10.580.10:FF:000002">
    <property type="entry name" value="Magnesium/cobalt efflux protein CorC"/>
    <property type="match status" value="1"/>
</dbReference>
<dbReference type="InterPro" id="IPR036318">
    <property type="entry name" value="FAD-bd_PCMH-like_sf"/>
</dbReference>
<evidence type="ECO:0000256" key="8">
    <source>
        <dbReference type="PROSITE-ProRule" id="PRU01193"/>
    </source>
</evidence>
<feature type="domain" description="CBS" evidence="10">
    <location>
        <begin position="276"/>
        <end position="333"/>
    </location>
</feature>
<evidence type="ECO:0000256" key="5">
    <source>
        <dbReference type="ARBA" id="ARBA00023122"/>
    </source>
</evidence>
<keyword evidence="4 8" id="KW-1133">Transmembrane helix</keyword>
<dbReference type="SUPFAM" id="SSF54631">
    <property type="entry name" value="CBS-domain pair"/>
    <property type="match status" value="1"/>
</dbReference>
<evidence type="ECO:0000313" key="12">
    <source>
        <dbReference type="EMBL" id="EHB92933.1"/>
    </source>
</evidence>
<keyword evidence="6 8" id="KW-0472">Membrane</keyword>
<dbReference type="Gene3D" id="3.30.465.10">
    <property type="match status" value="1"/>
</dbReference>
<dbReference type="PANTHER" id="PTHR22777:SF17">
    <property type="entry name" value="UPF0053 PROTEIN SLL0260"/>
    <property type="match status" value="1"/>
</dbReference>
<name>G5H6T6_9BACT</name>
<dbReference type="GO" id="GO:0050660">
    <property type="term" value="F:flavin adenine dinucleotide binding"/>
    <property type="evidence" value="ECO:0007669"/>
    <property type="project" value="InterPro"/>
</dbReference>
<feature type="transmembrane region" description="Helical" evidence="9">
    <location>
        <begin position="93"/>
        <end position="115"/>
    </location>
</feature>
<evidence type="ECO:0000259" key="11">
    <source>
        <dbReference type="PROSITE" id="PS51846"/>
    </source>
</evidence>
<dbReference type="eggNOG" id="COG1253">
    <property type="taxonomic scope" value="Bacteria"/>
</dbReference>
<organism evidence="12 13">
    <name type="scientific">Alistipes indistinctus YIT 12060</name>
    <dbReference type="NCBI Taxonomy" id="742725"/>
    <lineage>
        <taxon>Bacteria</taxon>
        <taxon>Pseudomonadati</taxon>
        <taxon>Bacteroidota</taxon>
        <taxon>Bacteroidia</taxon>
        <taxon>Bacteroidales</taxon>
        <taxon>Rikenellaceae</taxon>
        <taxon>Alistipes</taxon>
    </lineage>
</organism>
<dbReference type="Pfam" id="PF01595">
    <property type="entry name" value="CNNM"/>
    <property type="match status" value="1"/>
</dbReference>
<sequence length="430" mass="48463">MILSTVIVVLLALLFSAFFSGMEIAFLASNKLKLEIEKSRSHAFAYIAGLFSRHPGQYITTILVGNNIALVIYSLQMSLLIQTLLSLTGWGLLSGGSFLLETVLSTIIIIFAAEYIPKAVVRLNPNLYYRTFAVPVFLFYLLFYPLARITTFISTLILRIFGLPVNTRRGAQTFDRIDLAHLIDEASEGDEQYDNEKDIRLFQNALDFSGLLVRDCMVPRVDIEAIDRTDSIRELTSRFIDTHFSRLPVYEENIDRIIGYVNTKSLFRQPATIDEILQQIDYVPESMPVQKLLTAFIKKRHSVAVVIDEFGGTAGMITIEDILEEIFGEIEDEHDDPGLVEKQMGDGEFIFSGRLEVEYINGKYHLDIPESDEYDTLAGYVIDRYQGIPSAGETILDGGRKIRVLRTESSKIELLRITLVGTSSQKSVQA</sequence>
<comment type="subcellular location">
    <subcellularLocation>
        <location evidence="1">Membrane</location>
        <topology evidence="1">Multi-pass membrane protein</topology>
    </subcellularLocation>
</comment>
<dbReference type="PROSITE" id="PS51371">
    <property type="entry name" value="CBS"/>
    <property type="match status" value="2"/>
</dbReference>